<proteinExistence type="inferred from homology"/>
<evidence type="ECO:0000256" key="1">
    <source>
        <dbReference type="ARBA" id="ARBA00006817"/>
    </source>
</evidence>
<gene>
    <name evidence="3" type="ORF">JGS22_017340</name>
</gene>
<evidence type="ECO:0000313" key="3">
    <source>
        <dbReference type="EMBL" id="MBU7599331.1"/>
    </source>
</evidence>
<reference evidence="3" key="1">
    <citation type="submission" date="2021-06" db="EMBL/GenBank/DDBJ databases">
        <title>Sequencing of actinobacteria type strains.</title>
        <authorList>
            <person name="Nguyen G.-S."/>
            <person name="Wentzel A."/>
        </authorList>
    </citation>
    <scope>NUCLEOTIDE SEQUENCE</scope>
    <source>
        <strain evidence="3">P38-E01</strain>
    </source>
</reference>
<protein>
    <submittedName>
        <fullName evidence="3">SRPBCC domain-containing protein</fullName>
    </submittedName>
</protein>
<evidence type="ECO:0000259" key="2">
    <source>
        <dbReference type="Pfam" id="PF08327"/>
    </source>
</evidence>
<dbReference type="Gene3D" id="3.30.530.20">
    <property type="match status" value="1"/>
</dbReference>
<dbReference type="Pfam" id="PF08327">
    <property type="entry name" value="AHSA1"/>
    <property type="match status" value="1"/>
</dbReference>
<name>A0A949N984_9ACTN</name>
<evidence type="ECO:0000313" key="4">
    <source>
        <dbReference type="Proteomes" id="UP000694501"/>
    </source>
</evidence>
<dbReference type="EMBL" id="JAELVF020000001">
    <property type="protein sequence ID" value="MBU7599331.1"/>
    <property type="molecule type" value="Genomic_DNA"/>
</dbReference>
<feature type="domain" description="Activator of Hsp90 ATPase homologue 1/2-like C-terminal" evidence="2">
    <location>
        <begin position="25"/>
        <end position="142"/>
    </location>
</feature>
<dbReference type="Proteomes" id="UP000694501">
    <property type="component" value="Unassembled WGS sequence"/>
</dbReference>
<dbReference type="InterPro" id="IPR023393">
    <property type="entry name" value="START-like_dom_sf"/>
</dbReference>
<dbReference type="InterPro" id="IPR013538">
    <property type="entry name" value="ASHA1/2-like_C"/>
</dbReference>
<keyword evidence="4" id="KW-1185">Reference proteome</keyword>
<comment type="similarity">
    <text evidence="1">Belongs to the AHA1 family.</text>
</comment>
<sequence length="144" mass="16020">MSENGVLATYDGRPALRFERRLAHAREKVWQAVTEPAELSRWYPLRVVGLEPRVGGRISFDDGEGTIYPATVTDFEPPLLFAFDEHDPADSEREYDDHLRVELHEDPAGCLLVFTHVMADPSIADGVTTGWRACLDALPAALDA</sequence>
<dbReference type="SUPFAM" id="SSF55961">
    <property type="entry name" value="Bet v1-like"/>
    <property type="match status" value="1"/>
</dbReference>
<comment type="caution">
    <text evidence="3">The sequence shown here is derived from an EMBL/GenBank/DDBJ whole genome shotgun (WGS) entry which is preliminary data.</text>
</comment>
<dbReference type="AlphaFoldDB" id="A0A949N984"/>
<organism evidence="3 4">
    <name type="scientific">Streptomyces tardus</name>
    <dbReference type="NCBI Taxonomy" id="2780544"/>
    <lineage>
        <taxon>Bacteria</taxon>
        <taxon>Bacillati</taxon>
        <taxon>Actinomycetota</taxon>
        <taxon>Actinomycetes</taxon>
        <taxon>Kitasatosporales</taxon>
        <taxon>Streptomycetaceae</taxon>
        <taxon>Streptomyces</taxon>
    </lineage>
</organism>
<dbReference type="RefSeq" id="WP_211038293.1">
    <property type="nucleotide sequence ID" value="NZ_JAELVF020000001.1"/>
</dbReference>
<accession>A0A949N984</accession>